<name>A0AAD7ZXE5_DIPPU</name>
<protein>
    <submittedName>
        <fullName evidence="1">Uncharacterized protein</fullName>
    </submittedName>
</protein>
<evidence type="ECO:0000313" key="2">
    <source>
        <dbReference type="Proteomes" id="UP001233999"/>
    </source>
</evidence>
<dbReference type="Proteomes" id="UP001233999">
    <property type="component" value="Unassembled WGS sequence"/>
</dbReference>
<sequence>TRTHCHPDPLVRNHPDPLADALDHILANIRLFYYFDNFQFLVKGSLSPYSRYQDWAKDVSKLQSNRP</sequence>
<reference evidence="1" key="1">
    <citation type="journal article" date="2023" name="IScience">
        <title>Live-bearing cockroach genome reveals convergent evolutionary mechanisms linked to viviparity in insects and beyond.</title>
        <authorList>
            <person name="Fouks B."/>
            <person name="Harrison M.C."/>
            <person name="Mikhailova A.A."/>
            <person name="Marchal E."/>
            <person name="English S."/>
            <person name="Carruthers M."/>
            <person name="Jennings E.C."/>
            <person name="Chiamaka E.L."/>
            <person name="Frigard R.A."/>
            <person name="Pippel M."/>
            <person name="Attardo G.M."/>
            <person name="Benoit J.B."/>
            <person name="Bornberg-Bauer E."/>
            <person name="Tobe S.S."/>
        </authorList>
    </citation>
    <scope>NUCLEOTIDE SEQUENCE</scope>
    <source>
        <strain evidence="1">Stay&amp;Tobe</strain>
    </source>
</reference>
<dbReference type="AlphaFoldDB" id="A0AAD7ZXE5"/>
<keyword evidence="2" id="KW-1185">Reference proteome</keyword>
<gene>
    <name evidence="1" type="ORF">L9F63_018162</name>
</gene>
<feature type="non-terminal residue" evidence="1">
    <location>
        <position position="1"/>
    </location>
</feature>
<dbReference type="EMBL" id="JASPKZ010005679">
    <property type="protein sequence ID" value="KAJ9588468.1"/>
    <property type="molecule type" value="Genomic_DNA"/>
</dbReference>
<feature type="non-terminal residue" evidence="1">
    <location>
        <position position="67"/>
    </location>
</feature>
<accession>A0AAD7ZXE5</accession>
<proteinExistence type="predicted"/>
<evidence type="ECO:0000313" key="1">
    <source>
        <dbReference type="EMBL" id="KAJ9588468.1"/>
    </source>
</evidence>
<organism evidence="1 2">
    <name type="scientific">Diploptera punctata</name>
    <name type="common">Pacific beetle cockroach</name>
    <dbReference type="NCBI Taxonomy" id="6984"/>
    <lineage>
        <taxon>Eukaryota</taxon>
        <taxon>Metazoa</taxon>
        <taxon>Ecdysozoa</taxon>
        <taxon>Arthropoda</taxon>
        <taxon>Hexapoda</taxon>
        <taxon>Insecta</taxon>
        <taxon>Pterygota</taxon>
        <taxon>Neoptera</taxon>
        <taxon>Polyneoptera</taxon>
        <taxon>Dictyoptera</taxon>
        <taxon>Blattodea</taxon>
        <taxon>Blaberoidea</taxon>
        <taxon>Blaberidae</taxon>
        <taxon>Diplopterinae</taxon>
        <taxon>Diploptera</taxon>
    </lineage>
</organism>
<comment type="caution">
    <text evidence="1">The sequence shown here is derived from an EMBL/GenBank/DDBJ whole genome shotgun (WGS) entry which is preliminary data.</text>
</comment>
<reference evidence="1" key="2">
    <citation type="submission" date="2023-05" db="EMBL/GenBank/DDBJ databases">
        <authorList>
            <person name="Fouks B."/>
        </authorList>
    </citation>
    <scope>NUCLEOTIDE SEQUENCE</scope>
    <source>
        <strain evidence="1">Stay&amp;Tobe</strain>
        <tissue evidence="1">Testes</tissue>
    </source>
</reference>